<comment type="caution">
    <text evidence="1">The sequence shown here is derived from an EMBL/GenBank/DDBJ whole genome shotgun (WGS) entry which is preliminary data.</text>
</comment>
<gene>
    <name evidence="1" type="ORF">RND71_028334</name>
</gene>
<dbReference type="Proteomes" id="UP001291623">
    <property type="component" value="Unassembled WGS sequence"/>
</dbReference>
<reference evidence="1" key="1">
    <citation type="submission" date="2023-12" db="EMBL/GenBank/DDBJ databases">
        <title>Genome assembly of Anisodus tanguticus.</title>
        <authorList>
            <person name="Wang Y.-J."/>
        </authorList>
    </citation>
    <scope>NUCLEOTIDE SEQUENCE</scope>
    <source>
        <strain evidence="1">KB-2021</strain>
        <tissue evidence="1">Leaf</tissue>
    </source>
</reference>
<evidence type="ECO:0000313" key="1">
    <source>
        <dbReference type="EMBL" id="KAK4352816.1"/>
    </source>
</evidence>
<protein>
    <submittedName>
        <fullName evidence="1">Uncharacterized protein</fullName>
    </submittedName>
</protein>
<organism evidence="1 2">
    <name type="scientific">Anisodus tanguticus</name>
    <dbReference type="NCBI Taxonomy" id="243964"/>
    <lineage>
        <taxon>Eukaryota</taxon>
        <taxon>Viridiplantae</taxon>
        <taxon>Streptophyta</taxon>
        <taxon>Embryophyta</taxon>
        <taxon>Tracheophyta</taxon>
        <taxon>Spermatophyta</taxon>
        <taxon>Magnoliopsida</taxon>
        <taxon>eudicotyledons</taxon>
        <taxon>Gunneridae</taxon>
        <taxon>Pentapetalae</taxon>
        <taxon>asterids</taxon>
        <taxon>lamiids</taxon>
        <taxon>Solanales</taxon>
        <taxon>Solanaceae</taxon>
        <taxon>Solanoideae</taxon>
        <taxon>Hyoscyameae</taxon>
        <taxon>Anisodus</taxon>
    </lineage>
</organism>
<accession>A0AAE1RJK7</accession>
<keyword evidence="2" id="KW-1185">Reference proteome</keyword>
<evidence type="ECO:0000313" key="2">
    <source>
        <dbReference type="Proteomes" id="UP001291623"/>
    </source>
</evidence>
<dbReference type="AlphaFoldDB" id="A0AAE1RJK7"/>
<sequence length="92" mass="10630">MDFQLRVERIVWRPTRFIHNNLKVVKIIGFIGCRSDFNLALHLLGIGGSLEEIILQPIHYKVREMVAKLMEKQGNQLEERLSPGAKLKLLHA</sequence>
<proteinExistence type="predicted"/>
<dbReference type="EMBL" id="JAVYJV010000015">
    <property type="protein sequence ID" value="KAK4352816.1"/>
    <property type="molecule type" value="Genomic_DNA"/>
</dbReference>
<name>A0AAE1RJK7_9SOLA</name>